<proteinExistence type="predicted"/>
<keyword evidence="3" id="KW-1185">Reference proteome</keyword>
<protein>
    <submittedName>
        <fullName evidence="2">DUF4260 family protein</fullName>
    </submittedName>
</protein>
<keyword evidence="1" id="KW-1133">Transmembrane helix</keyword>
<evidence type="ECO:0000313" key="3">
    <source>
        <dbReference type="Proteomes" id="UP000296706"/>
    </source>
</evidence>
<accession>A0A4D6HBQ9</accession>
<evidence type="ECO:0000313" key="2">
    <source>
        <dbReference type="EMBL" id="QCC50482.1"/>
    </source>
</evidence>
<keyword evidence="1" id="KW-0472">Membrane</keyword>
<feature type="transmembrane region" description="Helical" evidence="1">
    <location>
        <begin position="63"/>
        <end position="88"/>
    </location>
</feature>
<name>A0A4D6HBQ9_9EURY</name>
<dbReference type="Proteomes" id="UP000296706">
    <property type="component" value="Chromosome"/>
</dbReference>
<sequence length="126" mass="13208">MEPRTYLRLEGLAVFAGALAVYFTLGGPWWLLVVLALAPDLAMVGYLAGPKVGALSYNTAHTYVLPAALGGAGIYADVSMAVLLALIWAGHIGADRAVGYGLKYSSGFEDTHLTTQPAPLDALTQE</sequence>
<dbReference type="OrthoDB" id="319781at2157"/>
<gene>
    <name evidence="2" type="ORF">DV733_04165</name>
</gene>
<dbReference type="GeneID" id="39847032"/>
<evidence type="ECO:0000256" key="1">
    <source>
        <dbReference type="SAM" id="Phobius"/>
    </source>
</evidence>
<dbReference type="STRING" id="1457250.GCA_000755225_03135"/>
<dbReference type="InterPro" id="IPR025356">
    <property type="entry name" value="DUF4260"/>
</dbReference>
<dbReference type="EMBL" id="CP031310">
    <property type="protein sequence ID" value="QCC50482.1"/>
    <property type="molecule type" value="Genomic_DNA"/>
</dbReference>
<dbReference type="KEGG" id="hsn:DV733_04165"/>
<dbReference type="RefSeq" id="WP_049993928.1">
    <property type="nucleotide sequence ID" value="NZ_CP031310.1"/>
</dbReference>
<keyword evidence="1" id="KW-0812">Transmembrane</keyword>
<feature type="transmembrane region" description="Helical" evidence="1">
    <location>
        <begin position="12"/>
        <end position="38"/>
    </location>
</feature>
<reference evidence="2 3" key="1">
    <citation type="journal article" date="2019" name="Nat. Commun.">
        <title>A new type of DNA phosphorothioation-based antiviral system in archaea.</title>
        <authorList>
            <person name="Xiong L."/>
            <person name="Liu S."/>
            <person name="Chen S."/>
            <person name="Xiao Y."/>
            <person name="Zhu B."/>
            <person name="Gao Y."/>
            <person name="Zhang Y."/>
            <person name="Chen B."/>
            <person name="Luo J."/>
            <person name="Deng Z."/>
            <person name="Chen X."/>
            <person name="Wang L."/>
            <person name="Chen S."/>
        </authorList>
    </citation>
    <scope>NUCLEOTIDE SEQUENCE [LARGE SCALE GENOMIC DNA]</scope>
    <source>
        <strain evidence="2 3">CBA1105</strain>
    </source>
</reference>
<dbReference type="AlphaFoldDB" id="A0A4D6HBQ9"/>
<organism evidence="2 3">
    <name type="scientific">Halapricum salinum</name>
    <dbReference type="NCBI Taxonomy" id="1457250"/>
    <lineage>
        <taxon>Archaea</taxon>
        <taxon>Methanobacteriati</taxon>
        <taxon>Methanobacteriota</taxon>
        <taxon>Stenosarchaea group</taxon>
        <taxon>Halobacteria</taxon>
        <taxon>Halobacteriales</taxon>
        <taxon>Haloarculaceae</taxon>
        <taxon>Halapricum</taxon>
    </lineage>
</organism>
<dbReference type="Pfam" id="PF14079">
    <property type="entry name" value="DUF4260"/>
    <property type="match status" value="1"/>
</dbReference>